<evidence type="ECO:0000313" key="1">
    <source>
        <dbReference type="EMBL" id="AEG18911.1"/>
    </source>
</evidence>
<sequence>MEVKIVIGENTEIREINENQTVKDMLEIMDVPSETVVVKKNNYIVIEEEPVADGDTIEIIQVIYGG</sequence>
<gene>
    <name evidence="1" type="ordered locus">MSWAN_1902</name>
</gene>
<dbReference type="InterPro" id="IPR012675">
    <property type="entry name" value="Beta-grasp_dom_sf"/>
</dbReference>
<organism evidence="1 2">
    <name type="scientific">Methanobacterium paludis (strain DSM 25820 / JCM 18151 / SWAN1)</name>
    <dbReference type="NCBI Taxonomy" id="868131"/>
    <lineage>
        <taxon>Archaea</taxon>
        <taxon>Methanobacteriati</taxon>
        <taxon>Methanobacteriota</taxon>
        <taxon>Methanomada group</taxon>
        <taxon>Methanobacteria</taxon>
        <taxon>Methanobacteriales</taxon>
        <taxon>Methanobacteriaceae</taxon>
        <taxon>Methanobacterium</taxon>
    </lineage>
</organism>
<proteinExistence type="predicted"/>
<dbReference type="KEGG" id="mew:MSWAN_1902"/>
<dbReference type="STRING" id="868131.MSWAN_1902"/>
<dbReference type="Gene3D" id="3.10.20.30">
    <property type="match status" value="1"/>
</dbReference>
<dbReference type="EMBL" id="CP002772">
    <property type="protein sequence ID" value="AEG18911.1"/>
    <property type="molecule type" value="Genomic_DNA"/>
</dbReference>
<keyword evidence="2" id="KW-1185">Reference proteome</keyword>
<protein>
    <submittedName>
        <fullName evidence="1">ThiamineS protein</fullName>
    </submittedName>
</protein>
<dbReference type="InterPro" id="IPR016155">
    <property type="entry name" value="Mopterin_synth/thiamin_S_b"/>
</dbReference>
<name>F6D5V8_METPW</name>
<dbReference type="Proteomes" id="UP000009231">
    <property type="component" value="Chromosome"/>
</dbReference>
<dbReference type="OrthoDB" id="76910at2157"/>
<dbReference type="RefSeq" id="WP_013826410.1">
    <property type="nucleotide sequence ID" value="NC_015574.1"/>
</dbReference>
<accession>F6D5V8</accession>
<dbReference type="SUPFAM" id="SSF54285">
    <property type="entry name" value="MoaD/ThiS"/>
    <property type="match status" value="1"/>
</dbReference>
<dbReference type="HOGENOM" id="CLU_114601_9_4_2"/>
<dbReference type="Pfam" id="PF02597">
    <property type="entry name" value="ThiS"/>
    <property type="match status" value="1"/>
</dbReference>
<reference evidence="1 2" key="1">
    <citation type="journal article" date="2014" name="Int. J. Syst. Evol. Microbiol.">
        <title>Methanobacterium paludis sp. nov. and a novel strain of Methanobacterium lacus isolated from northern peatlands.</title>
        <authorList>
            <person name="Cadillo-Quiroz H."/>
            <person name="Brauer S.L."/>
            <person name="Goodson N."/>
            <person name="Yavitt J.B."/>
            <person name="Zinder S.H."/>
        </authorList>
    </citation>
    <scope>NUCLEOTIDE SEQUENCE [LARGE SCALE GENOMIC DNA]</scope>
    <source>
        <strain evidence="2">DSM 25820 / JCM 18151 / SWAN1</strain>
    </source>
</reference>
<dbReference type="InterPro" id="IPR003749">
    <property type="entry name" value="ThiS/MoaD-like"/>
</dbReference>
<evidence type="ECO:0000313" key="2">
    <source>
        <dbReference type="Proteomes" id="UP000009231"/>
    </source>
</evidence>
<dbReference type="eggNOG" id="arCOG00535">
    <property type="taxonomic scope" value="Archaea"/>
</dbReference>
<dbReference type="AlphaFoldDB" id="F6D5V8"/>
<dbReference type="GeneID" id="10669416"/>